<reference evidence="1 2" key="1">
    <citation type="submission" date="2018-08" db="EMBL/GenBank/DDBJ databases">
        <title>Genomic Encyclopedia of Archaeal and Bacterial Type Strains, Phase II (KMG-II): from individual species to whole genera.</title>
        <authorList>
            <person name="Goeker M."/>
        </authorList>
    </citation>
    <scope>NUCLEOTIDE SEQUENCE [LARGE SCALE GENOMIC DNA]</scope>
    <source>
        <strain evidence="1 2">DSM 15986</strain>
    </source>
</reference>
<dbReference type="RefSeq" id="WP_086542001.1">
    <property type="nucleotide sequence ID" value="NZ_MSSW01000040.1"/>
</dbReference>
<sequence>MKILLLVIIGLSLSVGISIGQDLTLKLNPVGKSAQEKNYLFDKVIDSRVQQSIGQVYDSQRNKHPANFGGKLAQQALAFYNARIITTQNPSYKLQVKVYNLDLKEAYQPDLRGYKGEIQLSLGFFLLGENEAVHLVDFNSKAKYGRPANQMNNVETSIQRLFENSWEYFDAWLSTQYQSNRSLAKKVRLNILDPKRPSSKDTVFYDRERPLTWDDFTDSPNRISSYNATIFSSLSIEGNASIEAGEIVQTIEVKVYMLPGQSWVKDADDYANNHEQRHFDLTRIAANRMIERLNSMELEPNLFEAKLNDVYLDAYREMNLLQEVYDSQTKNGINKEKQSNWNKAISKALSGDMDSLEKLLDQ</sequence>
<organism evidence="1 2">
    <name type="scientific">Algoriphagus antarcticus</name>
    <dbReference type="NCBI Taxonomy" id="238540"/>
    <lineage>
        <taxon>Bacteria</taxon>
        <taxon>Pseudomonadati</taxon>
        <taxon>Bacteroidota</taxon>
        <taxon>Cytophagia</taxon>
        <taxon>Cytophagales</taxon>
        <taxon>Cyclobacteriaceae</taxon>
        <taxon>Algoriphagus</taxon>
    </lineage>
</organism>
<comment type="caution">
    <text evidence="1">The sequence shown here is derived from an EMBL/GenBank/DDBJ whole genome shotgun (WGS) entry which is preliminary data.</text>
</comment>
<evidence type="ECO:0008006" key="3">
    <source>
        <dbReference type="Google" id="ProtNLM"/>
    </source>
</evidence>
<accession>A0A3E0EC88</accession>
<gene>
    <name evidence="1" type="ORF">C8N25_101462</name>
</gene>
<name>A0A3E0EC88_9BACT</name>
<proteinExistence type="predicted"/>
<dbReference type="Proteomes" id="UP000256405">
    <property type="component" value="Unassembled WGS sequence"/>
</dbReference>
<dbReference type="OrthoDB" id="5431540at2"/>
<evidence type="ECO:0000313" key="1">
    <source>
        <dbReference type="EMBL" id="REG94626.1"/>
    </source>
</evidence>
<dbReference type="AlphaFoldDB" id="A0A3E0EC88"/>
<evidence type="ECO:0000313" key="2">
    <source>
        <dbReference type="Proteomes" id="UP000256405"/>
    </source>
</evidence>
<keyword evidence="2" id="KW-1185">Reference proteome</keyword>
<dbReference type="EMBL" id="QUNF01000001">
    <property type="protein sequence ID" value="REG94626.1"/>
    <property type="molecule type" value="Genomic_DNA"/>
</dbReference>
<protein>
    <recommendedName>
        <fullName evidence="3">DUF922 domain-containing protein</fullName>
    </recommendedName>
</protein>